<sequence>MRCRRWCRCGGGCRRTVLHHDVVGGCRLRSCRLPHTLKSKSGRERAAEAPGIQSRTPSLTRNNRAIRRTVPCHFDGHIRHRRIAGRLDRLAWFPVADPQSELHYASAKTMRVAMTAGIRLARHGPSGAPAPKDPGRRGCGTRPPSPTRPAGGVSALSTSSSALRTPRMPVTVAATAGACLRSRCVWSWRDPSLWDEIPTCSRRSGRARNLMRSCARVRRWGE</sequence>
<evidence type="ECO:0000313" key="2">
    <source>
        <dbReference type="EMBL" id="SEE88227.1"/>
    </source>
</evidence>
<reference evidence="3" key="1">
    <citation type="submission" date="2016-10" db="EMBL/GenBank/DDBJ databases">
        <authorList>
            <person name="Varghese N."/>
        </authorList>
    </citation>
    <scope>NUCLEOTIDE SEQUENCE [LARGE SCALE GENOMIC DNA]</scope>
    <source>
        <strain evidence="3">DSM 44719</strain>
    </source>
</reference>
<accession>A0A1H5MHP5</accession>
<gene>
    <name evidence="2" type="ORF">SAMN04490220_8952</name>
</gene>
<name>A0A1H5MHP5_RHOJO</name>
<protein>
    <submittedName>
        <fullName evidence="2">Uncharacterized protein</fullName>
    </submittedName>
</protein>
<dbReference type="EMBL" id="FNTL01000005">
    <property type="protein sequence ID" value="SEE88227.1"/>
    <property type="molecule type" value="Genomic_DNA"/>
</dbReference>
<proteinExistence type="predicted"/>
<dbReference type="AlphaFoldDB" id="A0A1H5MHP5"/>
<evidence type="ECO:0000256" key="1">
    <source>
        <dbReference type="SAM" id="MobiDB-lite"/>
    </source>
</evidence>
<feature type="region of interest" description="Disordered" evidence="1">
    <location>
        <begin position="122"/>
        <end position="162"/>
    </location>
</feature>
<organism evidence="2 3">
    <name type="scientific">Rhodococcus jostii</name>
    <dbReference type="NCBI Taxonomy" id="132919"/>
    <lineage>
        <taxon>Bacteria</taxon>
        <taxon>Bacillati</taxon>
        <taxon>Actinomycetota</taxon>
        <taxon>Actinomycetes</taxon>
        <taxon>Mycobacteriales</taxon>
        <taxon>Nocardiaceae</taxon>
        <taxon>Rhodococcus</taxon>
    </lineage>
</organism>
<dbReference type="Proteomes" id="UP000183407">
    <property type="component" value="Unassembled WGS sequence"/>
</dbReference>
<evidence type="ECO:0000313" key="3">
    <source>
        <dbReference type="Proteomes" id="UP000183407"/>
    </source>
</evidence>